<comment type="caution">
    <text evidence="2">The sequence shown here is derived from an EMBL/GenBank/DDBJ whole genome shotgun (WGS) entry which is preliminary data.</text>
</comment>
<gene>
    <name evidence="2" type="ORF">H5411_43660</name>
</gene>
<accession>A0A8E2B9D7</accession>
<evidence type="ECO:0000313" key="3">
    <source>
        <dbReference type="Proteomes" id="UP000550260"/>
    </source>
</evidence>
<dbReference type="InterPro" id="IPR010093">
    <property type="entry name" value="SinI_DNA-bd"/>
</dbReference>
<dbReference type="Proteomes" id="UP000550260">
    <property type="component" value="Unassembled WGS sequence"/>
</dbReference>
<protein>
    <submittedName>
        <fullName evidence="2">Excisionase family DNA-binding protein</fullName>
    </submittedName>
</protein>
<sequence>MNAEIMNLLNELLDRVKRLEKAAAAPPRKAWKPSEVSKLTGVSYDTVLGLIHAGEIGHVPAGRMHVVPDAELQRWLSRGITAA</sequence>
<dbReference type="NCBIfam" id="TIGR01764">
    <property type="entry name" value="excise"/>
    <property type="match status" value="1"/>
</dbReference>
<name>A0A8E2B9D7_9PSEU</name>
<dbReference type="GO" id="GO:0003677">
    <property type="term" value="F:DNA binding"/>
    <property type="evidence" value="ECO:0007669"/>
    <property type="project" value="UniProtKB-KW"/>
</dbReference>
<organism evidence="2 3">
    <name type="scientific">Amycolatopsis echigonensis</name>
    <dbReference type="NCBI Taxonomy" id="2576905"/>
    <lineage>
        <taxon>Bacteria</taxon>
        <taxon>Bacillati</taxon>
        <taxon>Actinomycetota</taxon>
        <taxon>Actinomycetes</taxon>
        <taxon>Pseudonocardiales</taxon>
        <taxon>Pseudonocardiaceae</taxon>
        <taxon>Amycolatopsis</taxon>
    </lineage>
</organism>
<evidence type="ECO:0000259" key="1">
    <source>
        <dbReference type="Pfam" id="PF12728"/>
    </source>
</evidence>
<keyword evidence="2" id="KW-0238">DNA-binding</keyword>
<evidence type="ECO:0000313" key="2">
    <source>
        <dbReference type="EMBL" id="MBB2505996.1"/>
    </source>
</evidence>
<feature type="domain" description="Helix-turn-helix" evidence="1">
    <location>
        <begin position="33"/>
        <end position="78"/>
    </location>
</feature>
<dbReference type="EMBL" id="JACJHR010000135">
    <property type="protein sequence ID" value="MBB2505996.1"/>
    <property type="molecule type" value="Genomic_DNA"/>
</dbReference>
<dbReference type="AlphaFoldDB" id="A0A8E2B9D7"/>
<proteinExistence type="predicted"/>
<dbReference type="InterPro" id="IPR041657">
    <property type="entry name" value="HTH_17"/>
</dbReference>
<dbReference type="Pfam" id="PF12728">
    <property type="entry name" value="HTH_17"/>
    <property type="match status" value="1"/>
</dbReference>
<dbReference type="RefSeq" id="WP_183127543.1">
    <property type="nucleotide sequence ID" value="NZ_JACJHR010000135.1"/>
</dbReference>
<reference evidence="2 3" key="1">
    <citation type="submission" date="2020-08" db="EMBL/GenBank/DDBJ databases">
        <title>Amycolatopsis echigonensis JCM 21831.</title>
        <authorList>
            <person name="Tedsree N."/>
            <person name="Kuncharoen N."/>
            <person name="Likhitwitayawuid K."/>
            <person name="Tanasupawat S."/>
        </authorList>
    </citation>
    <scope>NUCLEOTIDE SEQUENCE [LARGE SCALE GENOMIC DNA]</scope>
    <source>
        <strain evidence="2 3">JCM 21831</strain>
    </source>
</reference>